<name>A0A177DX80_ALTAL</name>
<dbReference type="VEuPathDB" id="FungiDB:CC77DRAFT_1017703"/>
<reference evidence="1 2" key="1">
    <citation type="submission" date="2016-05" db="EMBL/GenBank/DDBJ databases">
        <title>Comparative analysis of secretome profiles of manganese(II)-oxidizing ascomycete fungi.</title>
        <authorList>
            <consortium name="DOE Joint Genome Institute"/>
            <person name="Zeiner C.A."/>
            <person name="Purvine S.O."/>
            <person name="Zink E.M."/>
            <person name="Wu S."/>
            <person name="Pasa-Tolic L."/>
            <person name="Chaput D.L."/>
            <person name="Haridas S."/>
            <person name="Grigoriev I.V."/>
            <person name="Santelli C.M."/>
            <person name="Hansel C.M."/>
        </authorList>
    </citation>
    <scope>NUCLEOTIDE SEQUENCE [LARGE SCALE GENOMIC DNA]</scope>
    <source>
        <strain evidence="1 2">SRC1lrK2f</strain>
    </source>
</reference>
<sequence length="358" mass="40673">MSITHERDINGLATLSVIAKEEQCHSELSFCIPTSLAFAKRLTWEQTPWISNNLNRRSVNPIGEADAYRIAQYLISHGHDVTQRNVQRALLFGSTYTPTSEGDNMSEDIGMNPHLFLIFPNASMVPYLDKQFLKIWHDEIVKPAFDRAWKDSGLTLVHGVSLDTPTRILPPTGVRTERDAYPVSGFLERLRNGNPGAVRDYWPAWRDSEWHLGLEGKYTNTRTRIYHEAWSAIKGMLKDHPQMSSYQNPILLAVSRMQIHVNTRLSTNYKFKCVAQEWDRLVDSRFVKPASFQVVFETVIGTTPGSVVEDKPVVTTFIADEKGKQIKRLADCEEDEGEDAHRSKRMMMSIAGGYISDA</sequence>
<dbReference type="AlphaFoldDB" id="A0A177DX80"/>
<evidence type="ECO:0000313" key="2">
    <source>
        <dbReference type="Proteomes" id="UP000077248"/>
    </source>
</evidence>
<dbReference type="Proteomes" id="UP000077248">
    <property type="component" value="Unassembled WGS sequence"/>
</dbReference>
<proteinExistence type="predicted"/>
<keyword evidence="2" id="KW-1185">Reference proteome</keyword>
<dbReference type="OMA" id="NKGTHER"/>
<protein>
    <submittedName>
        <fullName evidence="1">Uncharacterized protein</fullName>
    </submittedName>
</protein>
<dbReference type="KEGG" id="aalt:CC77DRAFT_1017703"/>
<dbReference type="EMBL" id="KV441472">
    <property type="protein sequence ID" value="OAG24096.1"/>
    <property type="molecule type" value="Genomic_DNA"/>
</dbReference>
<dbReference type="RefSeq" id="XP_018389517.1">
    <property type="nucleotide sequence ID" value="XM_018524462.1"/>
</dbReference>
<organism evidence="1 2">
    <name type="scientific">Alternaria alternata</name>
    <name type="common">Alternaria rot fungus</name>
    <name type="synonym">Torula alternata</name>
    <dbReference type="NCBI Taxonomy" id="5599"/>
    <lineage>
        <taxon>Eukaryota</taxon>
        <taxon>Fungi</taxon>
        <taxon>Dikarya</taxon>
        <taxon>Ascomycota</taxon>
        <taxon>Pezizomycotina</taxon>
        <taxon>Dothideomycetes</taxon>
        <taxon>Pleosporomycetidae</taxon>
        <taxon>Pleosporales</taxon>
        <taxon>Pleosporineae</taxon>
        <taxon>Pleosporaceae</taxon>
        <taxon>Alternaria</taxon>
        <taxon>Alternaria sect. Alternaria</taxon>
        <taxon>Alternaria alternata complex</taxon>
    </lineage>
</organism>
<gene>
    <name evidence="1" type="ORF">CC77DRAFT_1017703</name>
</gene>
<dbReference type="GeneID" id="29110056"/>
<accession>A0A177DX80</accession>
<evidence type="ECO:0000313" key="1">
    <source>
        <dbReference type="EMBL" id="OAG24096.1"/>
    </source>
</evidence>